<comment type="catalytic activity">
    <reaction evidence="1">
        <text>[protein]-peptidylproline (omega=180) = [protein]-peptidylproline (omega=0)</text>
        <dbReference type="Rhea" id="RHEA:16237"/>
        <dbReference type="Rhea" id="RHEA-COMP:10747"/>
        <dbReference type="Rhea" id="RHEA-COMP:10748"/>
        <dbReference type="ChEBI" id="CHEBI:83833"/>
        <dbReference type="ChEBI" id="CHEBI:83834"/>
        <dbReference type="EC" id="5.2.1.8"/>
    </reaction>
</comment>
<dbReference type="Gene3D" id="3.10.50.40">
    <property type="match status" value="1"/>
</dbReference>
<dbReference type="InterPro" id="IPR001179">
    <property type="entry name" value="PPIase_FKBP_dom"/>
</dbReference>
<sequence length="293" mass="31755">MKKVCFLIVVVVVTSLVSCTAQKSPKPILKDNVDSLAYAMGLAQSEGLKDYLARGMNIDSIYLSDFFDGLIKSAGVSEDDKRIKKDIAYSGGIQIGQQVSRIATGINSELFGNDSTRKINKDNFVAGLIHGTSGKGALMSTVEAEAYARTTSELIKAQAIEAQYAENKTAGEKFLEENKTKEGVQITASGLQYKVLTQGKGAVPTTESSVKVHYRGTLIDGTEFDSSLKRSEPASFRADQVIKGWTEALSIMPVGSKWELYIPQELAYGSKDSGQIKPFSALIFEVELLGIEK</sequence>
<protein>
    <recommendedName>
        <fullName evidence="2">peptidylprolyl isomerase</fullName>
        <ecNumber evidence="2">5.2.1.8</ecNumber>
    </recommendedName>
</protein>
<organism evidence="6">
    <name type="scientific">termite gut metagenome</name>
    <dbReference type="NCBI Taxonomy" id="433724"/>
    <lineage>
        <taxon>unclassified sequences</taxon>
        <taxon>metagenomes</taxon>
        <taxon>organismal metagenomes</taxon>
    </lineage>
</organism>
<dbReference type="EMBL" id="SNRY01001237">
    <property type="protein sequence ID" value="KAA6332471.1"/>
    <property type="molecule type" value="Genomic_DNA"/>
</dbReference>
<evidence type="ECO:0000256" key="1">
    <source>
        <dbReference type="ARBA" id="ARBA00000971"/>
    </source>
</evidence>
<dbReference type="InterPro" id="IPR046357">
    <property type="entry name" value="PPIase_dom_sf"/>
</dbReference>
<evidence type="ECO:0000256" key="2">
    <source>
        <dbReference type="ARBA" id="ARBA00013194"/>
    </source>
</evidence>
<evidence type="ECO:0000256" key="3">
    <source>
        <dbReference type="ARBA" id="ARBA00023110"/>
    </source>
</evidence>
<accession>A0A5J4RI13</accession>
<dbReference type="PANTHER" id="PTHR43811">
    <property type="entry name" value="FKBP-TYPE PEPTIDYL-PROLYL CIS-TRANS ISOMERASE FKPA"/>
    <property type="match status" value="1"/>
</dbReference>
<keyword evidence="3" id="KW-0697">Rotamase</keyword>
<dbReference type="GO" id="GO:0006457">
    <property type="term" value="P:protein folding"/>
    <property type="evidence" value="ECO:0007669"/>
    <property type="project" value="InterPro"/>
</dbReference>
<dbReference type="Pfam" id="PF00254">
    <property type="entry name" value="FKBP_C"/>
    <property type="match status" value="1"/>
</dbReference>
<dbReference type="PROSITE" id="PS50059">
    <property type="entry name" value="FKBP_PPIASE"/>
    <property type="match status" value="1"/>
</dbReference>
<dbReference type="GO" id="GO:0003755">
    <property type="term" value="F:peptidyl-prolyl cis-trans isomerase activity"/>
    <property type="evidence" value="ECO:0007669"/>
    <property type="project" value="UniProtKB-KW"/>
</dbReference>
<dbReference type="InterPro" id="IPR000774">
    <property type="entry name" value="PPIase_FKBP_N"/>
</dbReference>
<gene>
    <name evidence="6" type="ORF">EZS27_019031</name>
</gene>
<evidence type="ECO:0000259" key="5">
    <source>
        <dbReference type="PROSITE" id="PS50059"/>
    </source>
</evidence>
<name>A0A5J4RI13_9ZZZZ</name>
<proteinExistence type="predicted"/>
<dbReference type="Pfam" id="PF01346">
    <property type="entry name" value="FKBP_N"/>
    <property type="match status" value="1"/>
</dbReference>
<dbReference type="EC" id="5.2.1.8" evidence="2"/>
<dbReference type="Gene3D" id="1.10.287.460">
    <property type="entry name" value="Peptidyl-prolyl cis-trans isomerase, FKBP-type, N-terminal domain"/>
    <property type="match status" value="1"/>
</dbReference>
<dbReference type="SUPFAM" id="SSF54534">
    <property type="entry name" value="FKBP-like"/>
    <property type="match status" value="1"/>
</dbReference>
<feature type="domain" description="PPIase FKBP-type" evidence="5">
    <location>
        <begin position="207"/>
        <end position="292"/>
    </location>
</feature>
<dbReference type="PROSITE" id="PS51257">
    <property type="entry name" value="PROKAR_LIPOPROTEIN"/>
    <property type="match status" value="1"/>
</dbReference>
<evidence type="ECO:0000313" key="6">
    <source>
        <dbReference type="EMBL" id="KAA6332471.1"/>
    </source>
</evidence>
<reference evidence="6" key="1">
    <citation type="submission" date="2019-03" db="EMBL/GenBank/DDBJ databases">
        <title>Single cell metagenomics reveals metabolic interactions within the superorganism composed of flagellate Streblomastix strix and complex community of Bacteroidetes bacteria on its surface.</title>
        <authorList>
            <person name="Treitli S.C."/>
            <person name="Kolisko M."/>
            <person name="Husnik F."/>
            <person name="Keeling P."/>
            <person name="Hampl V."/>
        </authorList>
    </citation>
    <scope>NUCLEOTIDE SEQUENCE</scope>
    <source>
        <strain evidence="6">STM</strain>
    </source>
</reference>
<dbReference type="InterPro" id="IPR036944">
    <property type="entry name" value="PPIase_FKBP_N_sf"/>
</dbReference>
<comment type="caution">
    <text evidence="6">The sequence shown here is derived from an EMBL/GenBank/DDBJ whole genome shotgun (WGS) entry which is preliminary data.</text>
</comment>
<dbReference type="PANTHER" id="PTHR43811:SF19">
    <property type="entry name" value="39 KDA FK506-BINDING NUCLEAR PROTEIN"/>
    <property type="match status" value="1"/>
</dbReference>
<evidence type="ECO:0000256" key="4">
    <source>
        <dbReference type="ARBA" id="ARBA00023235"/>
    </source>
</evidence>
<keyword evidence="4 6" id="KW-0413">Isomerase</keyword>
<dbReference type="AlphaFoldDB" id="A0A5J4RI13"/>